<evidence type="ECO:0000313" key="7">
    <source>
        <dbReference type="EMBL" id="HIW72639.1"/>
    </source>
</evidence>
<dbReference type="GO" id="GO:0042254">
    <property type="term" value="P:ribosome biogenesis"/>
    <property type="evidence" value="ECO:0007669"/>
    <property type="project" value="UniProtKB-KW"/>
</dbReference>
<evidence type="ECO:0000256" key="4">
    <source>
        <dbReference type="ARBA" id="ARBA00022807"/>
    </source>
</evidence>
<evidence type="ECO:0000256" key="1">
    <source>
        <dbReference type="ARBA" id="ARBA00022517"/>
    </source>
</evidence>
<reference evidence="7" key="2">
    <citation type="submission" date="2021-04" db="EMBL/GenBank/DDBJ databases">
        <authorList>
            <person name="Gilroy R."/>
        </authorList>
    </citation>
    <scope>NUCLEOTIDE SEQUENCE</scope>
    <source>
        <strain evidence="7">CHK173-259</strain>
    </source>
</reference>
<name>A0A9D1QTP5_9LACO</name>
<protein>
    <recommendedName>
        <fullName evidence="6">Ribosomal processing cysteine protease Prp</fullName>
    </recommendedName>
</protein>
<proteinExistence type="inferred from homology"/>
<sequence>MIKVTMANLSTNSVEITIEGHALEAPFGHDIVCAAVSTLFSQLQVSLVKQQTNDDGNAAKLQATLLDNGDFRMVNSFEIMIKQLAKQYPKNVSFEAVNANGGQG</sequence>
<evidence type="ECO:0000256" key="5">
    <source>
        <dbReference type="ARBA" id="ARBA00044503"/>
    </source>
</evidence>
<comment type="caution">
    <text evidence="7">The sequence shown here is derived from an EMBL/GenBank/DDBJ whole genome shotgun (WGS) entry which is preliminary data.</text>
</comment>
<dbReference type="EMBL" id="DXGJ01000065">
    <property type="protein sequence ID" value="HIW72639.1"/>
    <property type="molecule type" value="Genomic_DNA"/>
</dbReference>
<keyword evidence="1" id="KW-0690">Ribosome biogenesis</keyword>
<evidence type="ECO:0000256" key="3">
    <source>
        <dbReference type="ARBA" id="ARBA00022801"/>
    </source>
</evidence>
<dbReference type="GO" id="GO:0006508">
    <property type="term" value="P:proteolysis"/>
    <property type="evidence" value="ECO:0007669"/>
    <property type="project" value="UniProtKB-KW"/>
</dbReference>
<comment type="similarity">
    <text evidence="5">Belongs to the Prp family.</text>
</comment>
<dbReference type="Proteomes" id="UP000886822">
    <property type="component" value="Unassembled WGS sequence"/>
</dbReference>
<organism evidence="7 8">
    <name type="scientific">Candidatus Levilactobacillus faecigallinarum</name>
    <dbReference type="NCBI Taxonomy" id="2838638"/>
    <lineage>
        <taxon>Bacteria</taxon>
        <taxon>Bacillati</taxon>
        <taxon>Bacillota</taxon>
        <taxon>Bacilli</taxon>
        <taxon>Lactobacillales</taxon>
        <taxon>Lactobacillaceae</taxon>
        <taxon>Levilactobacillus</taxon>
    </lineage>
</organism>
<dbReference type="CDD" id="cd16332">
    <property type="entry name" value="Prp-like"/>
    <property type="match status" value="1"/>
</dbReference>
<dbReference type="GO" id="GO:0008234">
    <property type="term" value="F:cysteine-type peptidase activity"/>
    <property type="evidence" value="ECO:0007669"/>
    <property type="project" value="UniProtKB-KW"/>
</dbReference>
<gene>
    <name evidence="7" type="ORF">H9875_08455</name>
</gene>
<dbReference type="InterPro" id="IPR036764">
    <property type="entry name" value="Peptidase_Prp_sf"/>
</dbReference>
<keyword evidence="2 7" id="KW-0645">Protease</keyword>
<dbReference type="InterPro" id="IPR007422">
    <property type="entry name" value="Peptidase_Prp"/>
</dbReference>
<dbReference type="Gene3D" id="3.30.70.1490">
    <property type="entry name" value="Cysteine protease Prp"/>
    <property type="match status" value="1"/>
</dbReference>
<reference evidence="7" key="1">
    <citation type="journal article" date="2021" name="PeerJ">
        <title>Extensive microbial diversity within the chicken gut microbiome revealed by metagenomics and culture.</title>
        <authorList>
            <person name="Gilroy R."/>
            <person name="Ravi A."/>
            <person name="Getino M."/>
            <person name="Pursley I."/>
            <person name="Horton D.L."/>
            <person name="Alikhan N.F."/>
            <person name="Baker D."/>
            <person name="Gharbi K."/>
            <person name="Hall N."/>
            <person name="Watson M."/>
            <person name="Adriaenssens E.M."/>
            <person name="Foster-Nyarko E."/>
            <person name="Jarju S."/>
            <person name="Secka A."/>
            <person name="Antonio M."/>
            <person name="Oren A."/>
            <person name="Chaudhuri R.R."/>
            <person name="La Ragione R."/>
            <person name="Hildebrand F."/>
            <person name="Pallen M.J."/>
        </authorList>
    </citation>
    <scope>NUCLEOTIDE SEQUENCE</scope>
    <source>
        <strain evidence="7">CHK173-259</strain>
    </source>
</reference>
<evidence type="ECO:0000313" key="8">
    <source>
        <dbReference type="Proteomes" id="UP000886822"/>
    </source>
</evidence>
<accession>A0A9D1QTP5</accession>
<evidence type="ECO:0000256" key="2">
    <source>
        <dbReference type="ARBA" id="ARBA00022670"/>
    </source>
</evidence>
<keyword evidence="3" id="KW-0378">Hydrolase</keyword>
<dbReference type="Pfam" id="PF04327">
    <property type="entry name" value="Peptidase_Prp"/>
    <property type="match status" value="1"/>
</dbReference>
<evidence type="ECO:0000256" key="6">
    <source>
        <dbReference type="ARBA" id="ARBA00044538"/>
    </source>
</evidence>
<dbReference type="AlphaFoldDB" id="A0A9D1QTP5"/>
<dbReference type="SUPFAM" id="SSF118010">
    <property type="entry name" value="TM1457-like"/>
    <property type="match status" value="1"/>
</dbReference>
<keyword evidence="4" id="KW-0788">Thiol protease</keyword>